<comment type="subunit">
    <text evidence="1">Component of the mitochondrial small ribosomal subunit.</text>
</comment>
<dbReference type="GO" id="GO:0003735">
    <property type="term" value="F:structural constituent of ribosome"/>
    <property type="evidence" value="ECO:0007669"/>
    <property type="project" value="InterPro"/>
</dbReference>
<gene>
    <name evidence="2" type="ORF">CANVERA_P4573</name>
</gene>
<dbReference type="PANTHER" id="PTHR28066">
    <property type="entry name" value="37S RIBOSOMAL PROTEIN MRP10, MITOCHONDRIAL"/>
    <property type="match status" value="1"/>
</dbReference>
<dbReference type="EMBL" id="CANTUO010000005">
    <property type="protein sequence ID" value="CAI5760061.1"/>
    <property type="molecule type" value="Genomic_DNA"/>
</dbReference>
<reference evidence="2" key="1">
    <citation type="submission" date="2022-12" db="EMBL/GenBank/DDBJ databases">
        <authorList>
            <person name="Brejova B."/>
        </authorList>
    </citation>
    <scope>NUCLEOTIDE SEQUENCE</scope>
</reference>
<evidence type="ECO:0000256" key="1">
    <source>
        <dbReference type="PIRNR" id="PIRNR037706"/>
    </source>
</evidence>
<dbReference type="AlphaFoldDB" id="A0A9W4U257"/>
<name>A0A9W4U257_9ASCO</name>
<keyword evidence="1" id="KW-0687">Ribonucleoprotein</keyword>
<proteinExistence type="inferred from homology"/>
<organism evidence="2 3">
    <name type="scientific">Candida verbasci</name>
    <dbReference type="NCBI Taxonomy" id="1227364"/>
    <lineage>
        <taxon>Eukaryota</taxon>
        <taxon>Fungi</taxon>
        <taxon>Dikarya</taxon>
        <taxon>Ascomycota</taxon>
        <taxon>Saccharomycotina</taxon>
        <taxon>Pichiomycetes</taxon>
        <taxon>Debaryomycetaceae</taxon>
        <taxon>Candida/Lodderomyces clade</taxon>
        <taxon>Candida</taxon>
    </lineage>
</organism>
<dbReference type="PIRSF" id="PIRSF037706">
    <property type="entry name" value="MRP10"/>
    <property type="match status" value="1"/>
</dbReference>
<comment type="function">
    <text evidence="1">Component of the mitochondrial ribosome (mitoribosome), a dedicated translation machinery responsible for the synthesis of mitochondrial genome-encoded proteins, including at least some of the essential transmembrane subunits of the mitochondrial respiratory chain. The mitoribosomes are attached to the mitochondrial inner membrane and translation products are cotranslationally integrated into the membrane.</text>
</comment>
<dbReference type="GO" id="GO:0032543">
    <property type="term" value="P:mitochondrial translation"/>
    <property type="evidence" value="ECO:0007669"/>
    <property type="project" value="InterPro"/>
</dbReference>
<dbReference type="GO" id="GO:0005763">
    <property type="term" value="C:mitochondrial small ribosomal subunit"/>
    <property type="evidence" value="ECO:0007669"/>
    <property type="project" value="TreeGrafter"/>
</dbReference>
<dbReference type="InterPro" id="IPR017264">
    <property type="entry name" value="Ribosomal_mS37_fun"/>
</dbReference>
<dbReference type="OrthoDB" id="2210at2759"/>
<accession>A0A9W4U257</accession>
<keyword evidence="1" id="KW-0689">Ribosomal protein</keyword>
<comment type="subcellular location">
    <subcellularLocation>
        <location evidence="1">Mitochondrion</location>
    </subcellularLocation>
</comment>
<protein>
    <recommendedName>
        <fullName evidence="1">Small ribosomal subunit protein mS37</fullName>
    </recommendedName>
</protein>
<sequence>MAYKKVGPSPKGLPLLPKLKVKKPIVAKTTNECFVIMSSLLNCWASNGEGNKNCLNFEKDLKTCMETNKVEPDKMSTINYHAKRLYPKISGKKID</sequence>
<comment type="similarity">
    <text evidence="1">Belongs to the mitochondrion-specific ribosomal protein mS37 family.</text>
</comment>
<evidence type="ECO:0000313" key="2">
    <source>
        <dbReference type="EMBL" id="CAI5760061.1"/>
    </source>
</evidence>
<keyword evidence="3" id="KW-1185">Reference proteome</keyword>
<dbReference type="PANTHER" id="PTHR28066:SF1">
    <property type="entry name" value="SMALL RIBOSOMAL SUBUNIT PROTEIN MS37"/>
    <property type="match status" value="1"/>
</dbReference>
<comment type="caution">
    <text evidence="2">The sequence shown here is derived from an EMBL/GenBank/DDBJ whole genome shotgun (WGS) entry which is preliminary data.</text>
</comment>
<evidence type="ECO:0000313" key="3">
    <source>
        <dbReference type="Proteomes" id="UP001152885"/>
    </source>
</evidence>
<keyword evidence="1" id="KW-0496">Mitochondrion</keyword>
<dbReference type="Proteomes" id="UP001152885">
    <property type="component" value="Unassembled WGS sequence"/>
</dbReference>